<dbReference type="InterPro" id="IPR011335">
    <property type="entry name" value="Restrct_endonuc-II-like"/>
</dbReference>
<evidence type="ECO:0000313" key="2">
    <source>
        <dbReference type="Proteomes" id="UP000198900"/>
    </source>
</evidence>
<organism evidence="1 2">
    <name type="scientific">Paraburkholderia steynii</name>
    <dbReference type="NCBI Taxonomy" id="1245441"/>
    <lineage>
        <taxon>Bacteria</taxon>
        <taxon>Pseudomonadati</taxon>
        <taxon>Pseudomonadota</taxon>
        <taxon>Betaproteobacteria</taxon>
        <taxon>Burkholderiales</taxon>
        <taxon>Burkholderiaceae</taxon>
        <taxon>Paraburkholderia</taxon>
    </lineage>
</organism>
<dbReference type="Proteomes" id="UP000198900">
    <property type="component" value="Unassembled WGS sequence"/>
</dbReference>
<protein>
    <recommendedName>
        <fullName evidence="3">TnsA endonuclease N-terminal domain-containing protein</fullName>
    </recommendedName>
</protein>
<dbReference type="EMBL" id="FNDI01000040">
    <property type="protein sequence ID" value="SDJ27087.1"/>
    <property type="molecule type" value="Genomic_DNA"/>
</dbReference>
<dbReference type="RefSeq" id="WP_143036659.1">
    <property type="nucleotide sequence ID" value="NZ_FNDI01000040.1"/>
</dbReference>
<keyword evidence="2" id="KW-1185">Reference proteome</keyword>
<sequence length="284" mass="31920">MEYQLKFPCCLPADPLGMGYGADYFTKVQAGRSSAFTTDYIYFSIKNGCEVHCLGMGEKSMALLLEISPYVLAYRCQYPMLLEHARARIDAYVTGLQDEMPEIRQRDVMSVDVLVTARSSVGRKSGVTLECPKYLVLSHKLREDLSKRNIKKRLATERNESKLAGYEYRVFSRNGTLDECGKSARKIYLWGKGHNVNEGISAAAALGEIFYRTYTGDMLDEYLIKVSKKLSISADECYQYLSAAINFGFLFVDLSFPVGTRNPIHLVKPSDAVPPWISFSGKVN</sequence>
<dbReference type="AlphaFoldDB" id="A0A7Z7BHR0"/>
<gene>
    <name evidence="1" type="ORF">SAMN04487926_14039</name>
</gene>
<evidence type="ECO:0000313" key="1">
    <source>
        <dbReference type="EMBL" id="SDJ27087.1"/>
    </source>
</evidence>
<comment type="caution">
    <text evidence="1">The sequence shown here is derived from an EMBL/GenBank/DDBJ whole genome shotgun (WGS) entry which is preliminary data.</text>
</comment>
<name>A0A7Z7BHR0_9BURK</name>
<dbReference type="GO" id="GO:0003676">
    <property type="term" value="F:nucleic acid binding"/>
    <property type="evidence" value="ECO:0007669"/>
    <property type="project" value="InterPro"/>
</dbReference>
<dbReference type="SUPFAM" id="SSF52980">
    <property type="entry name" value="Restriction endonuclease-like"/>
    <property type="match status" value="1"/>
</dbReference>
<dbReference type="InterPro" id="IPR011856">
    <property type="entry name" value="tRNA_endonuc-like_dom_sf"/>
</dbReference>
<evidence type="ECO:0008006" key="3">
    <source>
        <dbReference type="Google" id="ProtNLM"/>
    </source>
</evidence>
<proteinExistence type="predicted"/>
<dbReference type="Gene3D" id="3.40.1350.10">
    <property type="match status" value="1"/>
</dbReference>
<accession>A0A7Z7BHR0</accession>
<reference evidence="1" key="1">
    <citation type="submission" date="2016-10" db="EMBL/GenBank/DDBJ databases">
        <authorList>
            <person name="Varghese N."/>
            <person name="Submissions S."/>
        </authorList>
    </citation>
    <scope>NUCLEOTIDE SEQUENCE [LARGE SCALE GENOMIC DNA]</scope>
    <source>
        <strain evidence="1">YR281</strain>
    </source>
</reference>